<sequence>MKLEQYIDKLEKNDDIECGMLADLEENEPSMLHSNIMEAIYRNRGTRLQLIKRHCSAFAAVIIFVIIISMISGIFSGKYKKQSTGAVNSAADIEKKNEEIVLNENSDFSKQAQPKDSKEKRGLSGNALNFGGDYAFEIDINNSNKKALDFIKSRGILLESNLYKIKVSDFEILKKMLDEKNIIPDVNYAAISKERLKSIEEEGVYKVIKINIK</sequence>
<evidence type="ECO:0000256" key="2">
    <source>
        <dbReference type="SAM" id="Phobius"/>
    </source>
</evidence>
<feature type="transmembrane region" description="Helical" evidence="2">
    <location>
        <begin position="57"/>
        <end position="75"/>
    </location>
</feature>
<evidence type="ECO:0000256" key="1">
    <source>
        <dbReference type="SAM" id="MobiDB-lite"/>
    </source>
</evidence>
<dbReference type="AlphaFoldDB" id="A0A4R7KR28"/>
<keyword evidence="4" id="KW-1185">Reference proteome</keyword>
<organism evidence="3 4">
    <name type="scientific">Fonticella tunisiensis</name>
    <dbReference type="NCBI Taxonomy" id="1096341"/>
    <lineage>
        <taxon>Bacteria</taxon>
        <taxon>Bacillati</taxon>
        <taxon>Bacillota</taxon>
        <taxon>Clostridia</taxon>
        <taxon>Eubacteriales</taxon>
        <taxon>Clostridiaceae</taxon>
        <taxon>Fonticella</taxon>
    </lineage>
</organism>
<reference evidence="3 4" key="1">
    <citation type="submission" date="2019-03" db="EMBL/GenBank/DDBJ databases">
        <title>Genomic Encyclopedia of Type Strains, Phase IV (KMG-IV): sequencing the most valuable type-strain genomes for metagenomic binning, comparative biology and taxonomic classification.</title>
        <authorList>
            <person name="Goeker M."/>
        </authorList>
    </citation>
    <scope>NUCLEOTIDE SEQUENCE [LARGE SCALE GENOMIC DNA]</scope>
    <source>
        <strain evidence="3 4">DSM 24455</strain>
    </source>
</reference>
<dbReference type="Proteomes" id="UP000295325">
    <property type="component" value="Unassembled WGS sequence"/>
</dbReference>
<name>A0A4R7KR28_9CLOT</name>
<feature type="region of interest" description="Disordered" evidence="1">
    <location>
        <begin position="104"/>
        <end position="123"/>
    </location>
</feature>
<accession>A0A4R7KR28</accession>
<dbReference type="EMBL" id="SOAZ01000008">
    <property type="protein sequence ID" value="TDT61186.1"/>
    <property type="molecule type" value="Genomic_DNA"/>
</dbReference>
<keyword evidence="2" id="KW-0812">Transmembrane</keyword>
<keyword evidence="2" id="KW-0472">Membrane</keyword>
<dbReference type="RefSeq" id="WP_133627927.1">
    <property type="nucleotide sequence ID" value="NZ_SOAZ01000008.1"/>
</dbReference>
<protein>
    <submittedName>
        <fullName evidence="3">Uncharacterized protein</fullName>
    </submittedName>
</protein>
<evidence type="ECO:0000313" key="3">
    <source>
        <dbReference type="EMBL" id="TDT61186.1"/>
    </source>
</evidence>
<proteinExistence type="predicted"/>
<feature type="compositionally biased region" description="Basic and acidic residues" evidence="1">
    <location>
        <begin position="113"/>
        <end position="122"/>
    </location>
</feature>
<evidence type="ECO:0000313" key="4">
    <source>
        <dbReference type="Proteomes" id="UP000295325"/>
    </source>
</evidence>
<comment type="caution">
    <text evidence="3">The sequence shown here is derived from an EMBL/GenBank/DDBJ whole genome shotgun (WGS) entry which is preliminary data.</text>
</comment>
<keyword evidence="2" id="KW-1133">Transmembrane helix</keyword>
<gene>
    <name evidence="3" type="ORF">EDD71_10887</name>
</gene>